<evidence type="ECO:0000259" key="6">
    <source>
        <dbReference type="Pfam" id="PF08491"/>
    </source>
</evidence>
<dbReference type="GO" id="GO:0004467">
    <property type="term" value="F:long-chain fatty acid-CoA ligase activity"/>
    <property type="evidence" value="ECO:0007669"/>
    <property type="project" value="TreeGrafter"/>
</dbReference>
<dbReference type="Pfam" id="PF04911">
    <property type="entry name" value="ATP-synt_J"/>
    <property type="match status" value="1"/>
</dbReference>
<feature type="transmembrane region" description="Helical" evidence="4">
    <location>
        <begin position="500"/>
        <end position="520"/>
    </location>
</feature>
<dbReference type="GO" id="GO:0004506">
    <property type="term" value="F:squalene monooxygenase activity"/>
    <property type="evidence" value="ECO:0007669"/>
    <property type="project" value="InterPro"/>
</dbReference>
<sequence length="1280" mass="139846">MGDTLAVHALQDAARAEYDVIIIGAGVMGASLAAALGHAGRRVVLIERDLSEPDRIVGELLQPGGVRALQLMGLATSLENIDAIPVQGYRIFLGNESVEIKYPSLPELPARYGRSEPLGKDDKYQGRSFHYGRFVMKLRALARASPNVTIVQATAQDLVHGVDHAVVGVHATDGGNQYTLRGSVTVIADGCNSKYRKLYGGKHMPIVRSHQVGLLLPPDVAISKEHGHVILSKDTTCGADGKHVRTIGPVLVYQIGSDATRILVDTPGPTLPSQTNGDLQRYLVEDVAPRLPGKIGTALAEKVKSGVRPRTMQSSYLPPSVQGQRLCQKGLILAGDAMNMRHPLTGGGMTVALWDAIFLTHILGDGSWTPLQGMPNAFSVSKAARTLTDWNAIQPALRTWHWQRKRLSSVINILAQALYSLFGTPDDNLVILRKGCFRYFERGGACVRDPISFLGGIAPDPMLLVYHFFAVAVYAVLLLFRGELDKDNHARPPLHAYPALLFRAIVVLYTACVVILPVIFAELRGNLVEHSLGEMHTQKRILSVVFAAVVLALALLSKIQNAAVRSPEYAKDPKNPYEVYAQWAAHKDHQMITLPNSKEKGFTEIYKNAAFPELSKLEKPYELFKKVVAETPDANCFGHRPWDEAKGDLANHFVWRSYAQVDAEATALGSAASYWLEQGLLKPRHTKDGTASEPGLTNFIIGFWGPNRPEAAVLSLAAAAYSRVTVGLYDNYDAGISCYILKHSAARILCTTSSYVPIVLRNAEKLPALKVIIVVDRPGPAKMALGELQKIQLIREWAAMQDIHVFGYNEAVETGLANLRPSNPPTSPDFVMALCYTSGTTGLPKAAMITDRMSACGVSGIKLINPDDKLVTLSYLPLAHILERGWEAFILCSGGAVGYYSGDITRLPEDLQILKPSALPAVPRVLNRIAGQIEAQMAGGGLKAVLLRNAINAKIRNYEATGTITHAFWDRLVFRKVRAMLGGNIRVMITGSAPCRPDVLRLLRLALCCDIREAYGQTENGAYATYMIPNDAILGNVGPVNPGIELRLRDQPELGYSSEDKPYPRGEILFRGDAVFPGYAGDPAKTAETLLPGADGRGNWLLTGDVGQIDEYGHVKIIDRVKNLIKLAQGEYVAIERVENVFGSHPIAQQMWLYGDSFQPHLVAICVPEHEPFAQFASNVLRKQIAPTDLNALNEAAKNDAVIEALLREFIALGKRQGLGTLEQMRALQIRMDPFSTENGLMTPTMKVKRQEAAKLLKGDLELLYKIAPYDLNKVQVSKA</sequence>
<keyword evidence="2" id="KW-0547">Nucleotide-binding</keyword>
<keyword evidence="8" id="KW-1185">Reference proteome</keyword>
<dbReference type="InterPro" id="IPR006995">
    <property type="entry name" value="ATP_synth_F0_jsu"/>
</dbReference>
<evidence type="ECO:0000313" key="8">
    <source>
        <dbReference type="Proteomes" id="UP000232875"/>
    </source>
</evidence>
<dbReference type="SUPFAM" id="SSF56801">
    <property type="entry name" value="Acetyl-CoA synthetase-like"/>
    <property type="match status" value="1"/>
</dbReference>
<dbReference type="GO" id="GO:0015078">
    <property type="term" value="F:proton transmembrane transporter activity"/>
    <property type="evidence" value="ECO:0007669"/>
    <property type="project" value="InterPro"/>
</dbReference>
<feature type="transmembrane region" description="Helical" evidence="4">
    <location>
        <begin position="20"/>
        <end position="39"/>
    </location>
</feature>
<reference evidence="7 8" key="1">
    <citation type="submission" date="2017-10" db="EMBL/GenBank/DDBJ databases">
        <title>A novel species of cold-tolerant Malassezia isolated from bats.</title>
        <authorList>
            <person name="Lorch J.M."/>
            <person name="Palmer J.M."/>
            <person name="Vanderwolf K.J."/>
            <person name="Schmidt K.Z."/>
            <person name="Verant M.L."/>
            <person name="Weller T.J."/>
            <person name="Blehert D.S."/>
        </authorList>
    </citation>
    <scope>NUCLEOTIDE SEQUENCE [LARGE SCALE GENOMIC DNA]</scope>
    <source>
        <strain evidence="7 8">NWHC:44797-103</strain>
    </source>
</reference>
<dbReference type="GO" id="GO:0045259">
    <property type="term" value="C:proton-transporting ATP synthase complex"/>
    <property type="evidence" value="ECO:0007669"/>
    <property type="project" value="InterPro"/>
</dbReference>
<feature type="transmembrane region" description="Helical" evidence="4">
    <location>
        <begin position="541"/>
        <end position="559"/>
    </location>
</feature>
<dbReference type="Gene3D" id="3.40.50.12780">
    <property type="entry name" value="N-terminal domain of ligase-like"/>
    <property type="match status" value="1"/>
</dbReference>
<dbReference type="GO" id="GO:0005783">
    <property type="term" value="C:endoplasmic reticulum"/>
    <property type="evidence" value="ECO:0007669"/>
    <property type="project" value="TreeGrafter"/>
</dbReference>
<dbReference type="InterPro" id="IPR013698">
    <property type="entry name" value="Squalene_epoxidase"/>
</dbReference>
<dbReference type="Gene3D" id="3.50.50.60">
    <property type="entry name" value="FAD/NAD(P)-binding domain"/>
    <property type="match status" value="1"/>
</dbReference>
<protein>
    <submittedName>
        <fullName evidence="7">Uncharacterized protein</fullName>
    </submittedName>
</protein>
<keyword evidence="4" id="KW-0472">Membrane</keyword>
<evidence type="ECO:0000256" key="4">
    <source>
        <dbReference type="SAM" id="Phobius"/>
    </source>
</evidence>
<feature type="domain" description="AMP-dependent synthetase/ligase" evidence="5">
    <location>
        <begin position="701"/>
        <end position="1079"/>
    </location>
</feature>
<evidence type="ECO:0000259" key="5">
    <source>
        <dbReference type="Pfam" id="PF00501"/>
    </source>
</evidence>
<accession>A0A2N1JF03</accession>
<feature type="transmembrane region" description="Helical" evidence="4">
    <location>
        <begin position="463"/>
        <end position="480"/>
    </location>
</feature>
<dbReference type="SUPFAM" id="SSF51905">
    <property type="entry name" value="FAD/NAD(P)-binding domain"/>
    <property type="match status" value="1"/>
</dbReference>
<dbReference type="PANTHER" id="PTHR43272:SF33">
    <property type="entry name" value="AMP-BINDING DOMAIN-CONTAINING PROTEIN-RELATED"/>
    <property type="match status" value="1"/>
</dbReference>
<evidence type="ECO:0000313" key="7">
    <source>
        <dbReference type="EMBL" id="PKI85129.1"/>
    </source>
</evidence>
<dbReference type="EMBL" id="KZ454988">
    <property type="protein sequence ID" value="PKI85129.1"/>
    <property type="molecule type" value="Genomic_DNA"/>
</dbReference>
<feature type="domain" description="Squalene epoxidase" evidence="6">
    <location>
        <begin position="183"/>
        <end position="481"/>
    </location>
</feature>
<dbReference type="PANTHER" id="PTHR43272">
    <property type="entry name" value="LONG-CHAIN-FATTY-ACID--COA LIGASE"/>
    <property type="match status" value="1"/>
</dbReference>
<keyword evidence="4" id="KW-1133">Transmembrane helix</keyword>
<dbReference type="InterPro" id="IPR042099">
    <property type="entry name" value="ANL_N_sf"/>
</dbReference>
<dbReference type="OrthoDB" id="1700726at2759"/>
<gene>
    <name evidence="7" type="ORF">MVES_001031</name>
</gene>
<dbReference type="Proteomes" id="UP000232875">
    <property type="component" value="Unassembled WGS sequence"/>
</dbReference>
<dbReference type="Pfam" id="PF00501">
    <property type="entry name" value="AMP-binding"/>
    <property type="match status" value="1"/>
</dbReference>
<dbReference type="GO" id="GO:0015986">
    <property type="term" value="P:proton motive force-driven ATP synthesis"/>
    <property type="evidence" value="ECO:0007669"/>
    <property type="project" value="InterPro"/>
</dbReference>
<proteinExistence type="predicted"/>
<comment type="subcellular location">
    <subcellularLocation>
        <location evidence="1">Microsome membrane</location>
        <topology evidence="1">Multi-pass membrane protein</topology>
    </subcellularLocation>
</comment>
<evidence type="ECO:0000256" key="1">
    <source>
        <dbReference type="ARBA" id="ARBA00004154"/>
    </source>
</evidence>
<dbReference type="InterPro" id="IPR000873">
    <property type="entry name" value="AMP-dep_synth/lig_dom"/>
</dbReference>
<dbReference type="STRING" id="2020962.A0A2N1JF03"/>
<keyword evidence="4" id="KW-0812">Transmembrane</keyword>
<evidence type="ECO:0000256" key="2">
    <source>
        <dbReference type="ARBA" id="ARBA00022741"/>
    </source>
</evidence>
<keyword evidence="3" id="KW-0067">ATP-binding</keyword>
<dbReference type="GO" id="GO:0005524">
    <property type="term" value="F:ATP binding"/>
    <property type="evidence" value="ECO:0007669"/>
    <property type="project" value="UniProtKB-KW"/>
</dbReference>
<dbReference type="GO" id="GO:0050660">
    <property type="term" value="F:flavin adenine dinucleotide binding"/>
    <property type="evidence" value="ECO:0007669"/>
    <property type="project" value="InterPro"/>
</dbReference>
<dbReference type="Pfam" id="PF08491">
    <property type="entry name" value="SE"/>
    <property type="match status" value="1"/>
</dbReference>
<name>A0A2N1JF03_9BASI</name>
<dbReference type="InterPro" id="IPR036188">
    <property type="entry name" value="FAD/NAD-bd_sf"/>
</dbReference>
<organism evidence="7 8">
    <name type="scientific">Malassezia vespertilionis</name>
    <dbReference type="NCBI Taxonomy" id="2020962"/>
    <lineage>
        <taxon>Eukaryota</taxon>
        <taxon>Fungi</taxon>
        <taxon>Dikarya</taxon>
        <taxon>Basidiomycota</taxon>
        <taxon>Ustilaginomycotina</taxon>
        <taxon>Malasseziomycetes</taxon>
        <taxon>Malasseziales</taxon>
        <taxon>Malasseziaceae</taxon>
        <taxon>Malassezia</taxon>
    </lineage>
</organism>
<dbReference type="AlphaFoldDB" id="A0A2N1JF03"/>
<evidence type="ECO:0000256" key="3">
    <source>
        <dbReference type="ARBA" id="ARBA00022840"/>
    </source>
</evidence>
<dbReference type="PROSITE" id="PS00455">
    <property type="entry name" value="AMP_BINDING"/>
    <property type="match status" value="1"/>
</dbReference>
<dbReference type="InterPro" id="IPR020845">
    <property type="entry name" value="AMP-binding_CS"/>
</dbReference>
<dbReference type="PRINTS" id="PR00420">
    <property type="entry name" value="RNGMNOXGNASE"/>
</dbReference>